<reference evidence="1" key="1">
    <citation type="journal article" date="2014" name="Front. Microbiol.">
        <title>High frequency of phylogenetically diverse reductive dehalogenase-homologous genes in deep subseafloor sedimentary metagenomes.</title>
        <authorList>
            <person name="Kawai M."/>
            <person name="Futagami T."/>
            <person name="Toyoda A."/>
            <person name="Takaki Y."/>
            <person name="Nishi S."/>
            <person name="Hori S."/>
            <person name="Arai W."/>
            <person name="Tsubouchi T."/>
            <person name="Morono Y."/>
            <person name="Uchiyama I."/>
            <person name="Ito T."/>
            <person name="Fujiyama A."/>
            <person name="Inagaki F."/>
            <person name="Takami H."/>
        </authorList>
    </citation>
    <scope>NUCLEOTIDE SEQUENCE</scope>
    <source>
        <strain evidence="1">Expedition CK06-06</strain>
    </source>
</reference>
<accession>X0Y8L1</accession>
<protein>
    <submittedName>
        <fullName evidence="1">Uncharacterized protein</fullName>
    </submittedName>
</protein>
<dbReference type="EMBL" id="BARS01050082">
    <property type="protein sequence ID" value="GAG45048.1"/>
    <property type="molecule type" value="Genomic_DNA"/>
</dbReference>
<proteinExistence type="predicted"/>
<dbReference type="AlphaFoldDB" id="X0Y8L1"/>
<sequence length="39" mass="4536">PTNEPTLTKLREMRLHGLADAWLEQQQQADMPSWRAGCR</sequence>
<name>X0Y8L1_9ZZZZ</name>
<evidence type="ECO:0000313" key="1">
    <source>
        <dbReference type="EMBL" id="GAG45048.1"/>
    </source>
</evidence>
<feature type="non-terminal residue" evidence="1">
    <location>
        <position position="1"/>
    </location>
</feature>
<comment type="caution">
    <text evidence="1">The sequence shown here is derived from an EMBL/GenBank/DDBJ whole genome shotgun (WGS) entry which is preliminary data.</text>
</comment>
<organism evidence="1">
    <name type="scientific">marine sediment metagenome</name>
    <dbReference type="NCBI Taxonomy" id="412755"/>
    <lineage>
        <taxon>unclassified sequences</taxon>
        <taxon>metagenomes</taxon>
        <taxon>ecological metagenomes</taxon>
    </lineage>
</organism>
<gene>
    <name evidence="1" type="ORF">S01H1_74830</name>
</gene>